<evidence type="ECO:0000259" key="1">
    <source>
        <dbReference type="SMART" id="SM00871"/>
    </source>
</evidence>
<keyword evidence="3" id="KW-1185">Reference proteome</keyword>
<dbReference type="Pfam" id="PF06445">
    <property type="entry name" value="GyrI-like"/>
    <property type="match status" value="1"/>
</dbReference>
<dbReference type="InterPro" id="IPR010499">
    <property type="entry name" value="AraC_E-bd"/>
</dbReference>
<dbReference type="EMBL" id="SGWV01000007">
    <property type="protein sequence ID" value="RZS58425.1"/>
    <property type="molecule type" value="Genomic_DNA"/>
</dbReference>
<comment type="caution">
    <text evidence="2">The sequence shown here is derived from an EMBL/GenBank/DDBJ whole genome shotgun (WGS) entry which is preliminary data.</text>
</comment>
<dbReference type="InterPro" id="IPR011256">
    <property type="entry name" value="Reg_factor_effector_dom_sf"/>
</dbReference>
<dbReference type="PANTHER" id="PTHR36444">
    <property type="entry name" value="TRANSCRIPTIONAL REGULATOR PROTEIN YOBU-RELATED"/>
    <property type="match status" value="1"/>
</dbReference>
<evidence type="ECO:0000313" key="3">
    <source>
        <dbReference type="Proteomes" id="UP000293433"/>
    </source>
</evidence>
<sequence>MEPRFVDRAPLQVTGMKIITKPMSPEIPQLWPRFVSRIEEIDAILEPEVSYGVMEMLSGEPGGLSYLAAVSVAHAKLPLPEGMTSEEIPGGPYAVFEFPLADVGSAFGYIFETWLPASDYVQAASPIFERYNEKFDPTSPSSLVEAYIPIRPRSSVA</sequence>
<dbReference type="SUPFAM" id="SSF55136">
    <property type="entry name" value="Probable bacterial effector-binding domain"/>
    <property type="match status" value="1"/>
</dbReference>
<proteinExistence type="predicted"/>
<dbReference type="Proteomes" id="UP000293433">
    <property type="component" value="Unassembled WGS sequence"/>
</dbReference>
<dbReference type="PANTHER" id="PTHR36444:SF2">
    <property type="entry name" value="TRANSCRIPTIONAL REGULATOR PROTEIN YOBU-RELATED"/>
    <property type="match status" value="1"/>
</dbReference>
<dbReference type="InterPro" id="IPR053182">
    <property type="entry name" value="YobU-like_regulator"/>
</dbReference>
<dbReference type="AlphaFoldDB" id="A0A4Q7LTP4"/>
<dbReference type="Gene3D" id="3.20.80.10">
    <property type="entry name" value="Regulatory factor, effector binding domain"/>
    <property type="match status" value="1"/>
</dbReference>
<reference evidence="2 3" key="1">
    <citation type="submission" date="2019-02" db="EMBL/GenBank/DDBJ databases">
        <title>Genomic Encyclopedia of Type Strains, Phase IV (KMG-IV): sequencing the most valuable type-strain genomes for metagenomic binning, comparative biology and taxonomic classification.</title>
        <authorList>
            <person name="Goeker M."/>
        </authorList>
    </citation>
    <scope>NUCLEOTIDE SEQUENCE [LARGE SCALE GENOMIC DNA]</scope>
    <source>
        <strain evidence="2 3">DSM 10617</strain>
    </source>
</reference>
<dbReference type="InterPro" id="IPR029442">
    <property type="entry name" value="GyrI-like"/>
</dbReference>
<accession>A0A4Q7LTP4</accession>
<protein>
    <submittedName>
        <fullName evidence="2">AraC family transcriptional regulator</fullName>
    </submittedName>
</protein>
<dbReference type="SMART" id="SM00871">
    <property type="entry name" value="AraC_E_bind"/>
    <property type="match status" value="1"/>
</dbReference>
<name>A0A4Q7LTP4_9BURK</name>
<organism evidence="2 3">
    <name type="scientific">Sphaerotilus mobilis</name>
    <dbReference type="NCBI Taxonomy" id="47994"/>
    <lineage>
        <taxon>Bacteria</taxon>
        <taxon>Pseudomonadati</taxon>
        <taxon>Pseudomonadota</taxon>
        <taxon>Betaproteobacteria</taxon>
        <taxon>Burkholderiales</taxon>
        <taxon>Sphaerotilaceae</taxon>
        <taxon>Sphaerotilus</taxon>
    </lineage>
</organism>
<feature type="domain" description="AraC effector-binding" evidence="1">
    <location>
        <begin position="1"/>
        <end position="151"/>
    </location>
</feature>
<evidence type="ECO:0000313" key="2">
    <source>
        <dbReference type="EMBL" id="RZS58425.1"/>
    </source>
</evidence>
<gene>
    <name evidence="2" type="ORF">EV685_0718</name>
</gene>